<keyword evidence="1" id="KW-0812">Transmembrane</keyword>
<evidence type="ECO:0000313" key="2">
    <source>
        <dbReference type="EMBL" id="TWU12478.1"/>
    </source>
</evidence>
<dbReference type="EMBL" id="SJPP01000001">
    <property type="protein sequence ID" value="TWU12478.1"/>
    <property type="molecule type" value="Genomic_DNA"/>
</dbReference>
<feature type="transmembrane region" description="Helical" evidence="1">
    <location>
        <begin position="91"/>
        <end position="110"/>
    </location>
</feature>
<keyword evidence="1" id="KW-1133">Transmembrane helix</keyword>
<sequence length="113" mass="12557">MDNLGLSMTIMKSAQSNVANRFLTIAITGLWIALALNVLITVICRGRHSEALHVFWITCEMAAIFGSPVALCFAWRGSRSDNNHGDHKRELVAAVLLIASVVNWPLLFYFTRP</sequence>
<keyword evidence="3" id="KW-1185">Reference proteome</keyword>
<gene>
    <name evidence="2" type="ORF">CA54_13020</name>
</gene>
<proteinExistence type="predicted"/>
<organism evidence="2 3">
    <name type="scientific">Symmachiella macrocystis</name>
    <dbReference type="NCBI Taxonomy" id="2527985"/>
    <lineage>
        <taxon>Bacteria</taxon>
        <taxon>Pseudomonadati</taxon>
        <taxon>Planctomycetota</taxon>
        <taxon>Planctomycetia</taxon>
        <taxon>Planctomycetales</taxon>
        <taxon>Planctomycetaceae</taxon>
        <taxon>Symmachiella</taxon>
    </lineage>
</organism>
<dbReference type="Proteomes" id="UP000320735">
    <property type="component" value="Unassembled WGS sequence"/>
</dbReference>
<dbReference type="AlphaFoldDB" id="A0A5C6BK67"/>
<feature type="transmembrane region" description="Helical" evidence="1">
    <location>
        <begin position="21"/>
        <end position="43"/>
    </location>
</feature>
<evidence type="ECO:0000256" key="1">
    <source>
        <dbReference type="SAM" id="Phobius"/>
    </source>
</evidence>
<comment type="caution">
    <text evidence="2">The sequence shown here is derived from an EMBL/GenBank/DDBJ whole genome shotgun (WGS) entry which is preliminary data.</text>
</comment>
<evidence type="ECO:0000313" key="3">
    <source>
        <dbReference type="Proteomes" id="UP000320735"/>
    </source>
</evidence>
<reference evidence="2 3" key="1">
    <citation type="submission" date="2019-02" db="EMBL/GenBank/DDBJ databases">
        <title>Deep-cultivation of Planctomycetes and their phenomic and genomic characterization uncovers novel biology.</title>
        <authorList>
            <person name="Wiegand S."/>
            <person name="Jogler M."/>
            <person name="Boedeker C."/>
            <person name="Pinto D."/>
            <person name="Vollmers J."/>
            <person name="Rivas-Marin E."/>
            <person name="Kohn T."/>
            <person name="Peeters S.H."/>
            <person name="Heuer A."/>
            <person name="Rast P."/>
            <person name="Oberbeckmann S."/>
            <person name="Bunk B."/>
            <person name="Jeske O."/>
            <person name="Meyerdierks A."/>
            <person name="Storesund J.E."/>
            <person name="Kallscheuer N."/>
            <person name="Luecker S."/>
            <person name="Lage O.M."/>
            <person name="Pohl T."/>
            <person name="Merkel B.J."/>
            <person name="Hornburger P."/>
            <person name="Mueller R.-W."/>
            <person name="Bruemmer F."/>
            <person name="Labrenz M."/>
            <person name="Spormann A.M."/>
            <person name="Op Den Camp H."/>
            <person name="Overmann J."/>
            <person name="Amann R."/>
            <person name="Jetten M.S.M."/>
            <person name="Mascher T."/>
            <person name="Medema M.H."/>
            <person name="Devos D.P."/>
            <person name="Kaster A.-K."/>
            <person name="Ovreas L."/>
            <person name="Rohde M."/>
            <person name="Galperin M.Y."/>
            <person name="Jogler C."/>
        </authorList>
    </citation>
    <scope>NUCLEOTIDE SEQUENCE [LARGE SCALE GENOMIC DNA]</scope>
    <source>
        <strain evidence="2 3">CA54</strain>
    </source>
</reference>
<feature type="transmembrane region" description="Helical" evidence="1">
    <location>
        <begin position="55"/>
        <end position="75"/>
    </location>
</feature>
<protein>
    <submittedName>
        <fullName evidence="2">Uncharacterized protein</fullName>
    </submittedName>
</protein>
<name>A0A5C6BK67_9PLAN</name>
<keyword evidence="1" id="KW-0472">Membrane</keyword>
<accession>A0A5C6BK67</accession>